<dbReference type="Pfam" id="PF13561">
    <property type="entry name" value="adh_short_C2"/>
    <property type="match status" value="1"/>
</dbReference>
<gene>
    <name evidence="3" type="ORF">A1O5_05016</name>
</gene>
<dbReference type="Gene3D" id="3.40.50.720">
    <property type="entry name" value="NAD(P)-binding Rossmann-like Domain"/>
    <property type="match status" value="1"/>
</dbReference>
<dbReference type="AlphaFoldDB" id="W9X6G8"/>
<dbReference type="InterPro" id="IPR036291">
    <property type="entry name" value="NAD(P)-bd_dom_sf"/>
</dbReference>
<dbReference type="RefSeq" id="XP_007743809.1">
    <property type="nucleotide sequence ID" value="XM_007745619.1"/>
</dbReference>
<dbReference type="GO" id="GO:0016491">
    <property type="term" value="F:oxidoreductase activity"/>
    <property type="evidence" value="ECO:0007669"/>
    <property type="project" value="UniProtKB-KW"/>
</dbReference>
<dbReference type="GeneID" id="19189736"/>
<comment type="similarity">
    <text evidence="1">Belongs to the short-chain dehydrogenases/reductases (SDR) family.</text>
</comment>
<dbReference type="PRINTS" id="PR00081">
    <property type="entry name" value="GDHRDH"/>
</dbReference>
<accession>W9X6G8</accession>
<organism evidence="3 4">
    <name type="scientific">Cladophialophora psammophila CBS 110553</name>
    <dbReference type="NCBI Taxonomy" id="1182543"/>
    <lineage>
        <taxon>Eukaryota</taxon>
        <taxon>Fungi</taxon>
        <taxon>Dikarya</taxon>
        <taxon>Ascomycota</taxon>
        <taxon>Pezizomycotina</taxon>
        <taxon>Eurotiomycetes</taxon>
        <taxon>Chaetothyriomycetidae</taxon>
        <taxon>Chaetothyriales</taxon>
        <taxon>Herpotrichiellaceae</taxon>
        <taxon>Cladophialophora</taxon>
    </lineage>
</organism>
<dbReference type="PANTHER" id="PTHR43180">
    <property type="entry name" value="3-OXOACYL-(ACYL-CARRIER-PROTEIN) REDUCTASE (AFU_ORTHOLOGUE AFUA_6G11210)"/>
    <property type="match status" value="1"/>
</dbReference>
<dbReference type="OrthoDB" id="37659at2759"/>
<keyword evidence="2" id="KW-0560">Oxidoreductase</keyword>
<dbReference type="Proteomes" id="UP000019471">
    <property type="component" value="Unassembled WGS sequence"/>
</dbReference>
<proteinExistence type="inferred from homology"/>
<keyword evidence="4" id="KW-1185">Reference proteome</keyword>
<dbReference type="PANTHER" id="PTHR43180:SF86">
    <property type="entry name" value="DEHYDROGENASE, PUTATIVE (AFU_ORTHOLOGUE AFUA_3G00290)-RELATED"/>
    <property type="match status" value="1"/>
</dbReference>
<dbReference type="EMBL" id="AMGX01000006">
    <property type="protein sequence ID" value="EXJ72511.1"/>
    <property type="molecule type" value="Genomic_DNA"/>
</dbReference>
<dbReference type="InterPro" id="IPR002347">
    <property type="entry name" value="SDR_fam"/>
</dbReference>
<evidence type="ECO:0000313" key="4">
    <source>
        <dbReference type="Proteomes" id="UP000019471"/>
    </source>
</evidence>
<dbReference type="eggNOG" id="KOG1199">
    <property type="taxonomic scope" value="Eukaryota"/>
</dbReference>
<protein>
    <recommendedName>
        <fullName evidence="5">3-oxoacyl-[acyl-carrier protein] reductase</fullName>
    </recommendedName>
</protein>
<evidence type="ECO:0000313" key="3">
    <source>
        <dbReference type="EMBL" id="EXJ72511.1"/>
    </source>
</evidence>
<evidence type="ECO:0000256" key="1">
    <source>
        <dbReference type="ARBA" id="ARBA00006484"/>
    </source>
</evidence>
<evidence type="ECO:0000256" key="2">
    <source>
        <dbReference type="ARBA" id="ARBA00023002"/>
    </source>
</evidence>
<evidence type="ECO:0008006" key="5">
    <source>
        <dbReference type="Google" id="ProtNLM"/>
    </source>
</evidence>
<dbReference type="SUPFAM" id="SSF51735">
    <property type="entry name" value="NAD(P)-binding Rossmann-fold domains"/>
    <property type="match status" value="1"/>
</dbReference>
<comment type="caution">
    <text evidence="3">The sequence shown here is derived from an EMBL/GenBank/DDBJ whole genome shotgun (WGS) entry which is preliminary data.</text>
</comment>
<dbReference type="HOGENOM" id="CLU_010194_13_1_1"/>
<sequence length="339" mass="36694">MSQYPNFPDRNTFLNLKGKVVVVTGGASGIGAALVTILHHHGAYIVFGDINRAAGEALVKTLLPKSQSQSQSTDTSSANGSGGVLTFLPCDVCEYSDMYALFRTAHDKHGRVDHAVFCAGIIDSPTSSYFDATLTINSVGKEHGDTCTLDVNFFATCAFARIALPFLRRGQEGEARLPNRATATGSSDRSLTFLSSVTGFRDAPGMFLYQTSKQAILGLMRAMRTAIFGRDGIRINAVCPGMTESPMTSAIGLIDWFKHRESEASAQLPSHYQSSEAVAEHIASVMLAEGLNGKSIYVEEGKGWDFEDGLAREMPRWLGEEPTRWSDENLRFLGSFGGL</sequence>
<name>W9X6G8_9EURO</name>
<reference evidence="3 4" key="1">
    <citation type="submission" date="2013-03" db="EMBL/GenBank/DDBJ databases">
        <title>The Genome Sequence of Cladophialophora psammophila CBS 110553.</title>
        <authorList>
            <consortium name="The Broad Institute Genomics Platform"/>
            <person name="Cuomo C."/>
            <person name="de Hoog S."/>
            <person name="Gorbushina A."/>
            <person name="Walker B."/>
            <person name="Young S.K."/>
            <person name="Zeng Q."/>
            <person name="Gargeya S."/>
            <person name="Fitzgerald M."/>
            <person name="Haas B."/>
            <person name="Abouelleil A."/>
            <person name="Allen A.W."/>
            <person name="Alvarado L."/>
            <person name="Arachchi H.M."/>
            <person name="Berlin A.M."/>
            <person name="Chapman S.B."/>
            <person name="Gainer-Dewar J."/>
            <person name="Goldberg J."/>
            <person name="Griggs A."/>
            <person name="Gujja S."/>
            <person name="Hansen M."/>
            <person name="Howarth C."/>
            <person name="Imamovic A."/>
            <person name="Ireland A."/>
            <person name="Larimer J."/>
            <person name="McCowan C."/>
            <person name="Murphy C."/>
            <person name="Pearson M."/>
            <person name="Poon T.W."/>
            <person name="Priest M."/>
            <person name="Roberts A."/>
            <person name="Saif S."/>
            <person name="Shea T."/>
            <person name="Sisk P."/>
            <person name="Sykes S."/>
            <person name="Wortman J."/>
            <person name="Nusbaum C."/>
            <person name="Birren B."/>
        </authorList>
    </citation>
    <scope>NUCLEOTIDE SEQUENCE [LARGE SCALE GENOMIC DNA]</scope>
    <source>
        <strain evidence="3 4">CBS 110553</strain>
    </source>
</reference>
<dbReference type="STRING" id="1182543.W9X6G8"/>